<comment type="subcellular location">
    <subcellularLocation>
        <location evidence="1">Cytoplasm</location>
    </subcellularLocation>
</comment>
<dbReference type="PANTHER" id="PTHR11579:SF0">
    <property type="entry name" value="PROTEIN-L-ISOASPARTATE(D-ASPARTATE) O-METHYLTRANSFERASE"/>
    <property type="match status" value="1"/>
</dbReference>
<comment type="similarity">
    <text evidence="2">Belongs to the methyltransferase superfamily. L-isoaspartyl/D-aspartyl protein methyltransferase family.</text>
</comment>
<dbReference type="InterPro" id="IPR029063">
    <property type="entry name" value="SAM-dependent_MTases_sf"/>
</dbReference>
<dbReference type="NCBIfam" id="TIGR00080">
    <property type="entry name" value="pimt"/>
    <property type="match status" value="1"/>
</dbReference>
<evidence type="ECO:0000256" key="8">
    <source>
        <dbReference type="ARBA" id="ARBA00022691"/>
    </source>
</evidence>
<name>A0ABT0YRM4_9BURK</name>
<evidence type="ECO:0000256" key="5">
    <source>
        <dbReference type="ARBA" id="ARBA00022490"/>
    </source>
</evidence>
<accession>A0ABT0YRM4</accession>
<dbReference type="Pfam" id="PF01135">
    <property type="entry name" value="PCMT"/>
    <property type="match status" value="1"/>
</dbReference>
<evidence type="ECO:0000313" key="10">
    <source>
        <dbReference type="EMBL" id="MCM5680927.1"/>
    </source>
</evidence>
<keyword evidence="11" id="KW-1185">Reference proteome</keyword>
<proteinExistence type="inferred from homology"/>
<dbReference type="PANTHER" id="PTHR11579">
    <property type="entry name" value="PROTEIN-L-ISOASPARTATE O-METHYLTRANSFERASE"/>
    <property type="match status" value="1"/>
</dbReference>
<evidence type="ECO:0000256" key="1">
    <source>
        <dbReference type="ARBA" id="ARBA00004496"/>
    </source>
</evidence>
<dbReference type="GO" id="GO:0004719">
    <property type="term" value="F:protein-L-isoaspartate (D-aspartate) O-methyltransferase activity"/>
    <property type="evidence" value="ECO:0007669"/>
    <property type="project" value="UniProtKB-EC"/>
</dbReference>
<protein>
    <recommendedName>
        <fullName evidence="4 9">Protein-L-isoaspartate O-methyltransferase</fullName>
        <ecNumber evidence="3 9">2.1.1.77</ecNumber>
    </recommendedName>
</protein>
<evidence type="ECO:0000256" key="4">
    <source>
        <dbReference type="ARBA" id="ARBA00013346"/>
    </source>
</evidence>
<dbReference type="GO" id="GO:0032259">
    <property type="term" value="P:methylation"/>
    <property type="evidence" value="ECO:0007669"/>
    <property type="project" value="UniProtKB-KW"/>
</dbReference>
<dbReference type="Gene3D" id="3.40.50.150">
    <property type="entry name" value="Vaccinia Virus protein VP39"/>
    <property type="match status" value="1"/>
</dbReference>
<organism evidence="10 11">
    <name type="scientific">Caldimonas mangrovi</name>
    <dbReference type="NCBI Taxonomy" id="2944811"/>
    <lineage>
        <taxon>Bacteria</taxon>
        <taxon>Pseudomonadati</taxon>
        <taxon>Pseudomonadota</taxon>
        <taxon>Betaproteobacteria</taxon>
        <taxon>Burkholderiales</taxon>
        <taxon>Sphaerotilaceae</taxon>
        <taxon>Caldimonas</taxon>
    </lineage>
</organism>
<gene>
    <name evidence="10" type="ORF">M8A51_15480</name>
</gene>
<dbReference type="EC" id="2.1.1.77" evidence="3 9"/>
<keyword evidence="6 10" id="KW-0489">Methyltransferase</keyword>
<comment type="caution">
    <text evidence="10">The sequence shown here is derived from an EMBL/GenBank/DDBJ whole genome shotgun (WGS) entry which is preliminary data.</text>
</comment>
<dbReference type="Proteomes" id="UP001165541">
    <property type="component" value="Unassembled WGS sequence"/>
</dbReference>
<sequence length="238" mass="25716">MLRPQRPLHQAAQDRERRVSPAGLGLDSELVRSRMVGKLRTQGVRDEKVLAAMLAVPRHLFVDTALANQAYEDTSLPIGLQQTISKPSVVARMIELMRGGRGDALLPRVLEIGTGCGYQAAVLAHVARLVISVERLKPLHDKARDLLAPWRMGNVRLVYGDGMRGHPPNAPYDGIIAAAGGGAIPPAWLEQLAVGGRLVAPVARGTGQVLVLVERNERGFVHSEHEAVHFVPLKSGTT</sequence>
<evidence type="ECO:0000256" key="2">
    <source>
        <dbReference type="ARBA" id="ARBA00005369"/>
    </source>
</evidence>
<evidence type="ECO:0000256" key="9">
    <source>
        <dbReference type="NCBIfam" id="TIGR00080"/>
    </source>
</evidence>
<evidence type="ECO:0000313" key="11">
    <source>
        <dbReference type="Proteomes" id="UP001165541"/>
    </source>
</evidence>
<dbReference type="CDD" id="cd02440">
    <property type="entry name" value="AdoMet_MTases"/>
    <property type="match status" value="1"/>
</dbReference>
<keyword evidence="7 10" id="KW-0808">Transferase</keyword>
<evidence type="ECO:0000256" key="3">
    <source>
        <dbReference type="ARBA" id="ARBA00011890"/>
    </source>
</evidence>
<dbReference type="InterPro" id="IPR000682">
    <property type="entry name" value="PCMT"/>
</dbReference>
<keyword evidence="5" id="KW-0963">Cytoplasm</keyword>
<dbReference type="NCBIfam" id="NF001453">
    <property type="entry name" value="PRK00312.1"/>
    <property type="match status" value="1"/>
</dbReference>
<keyword evidence="8" id="KW-0949">S-adenosyl-L-methionine</keyword>
<evidence type="ECO:0000256" key="7">
    <source>
        <dbReference type="ARBA" id="ARBA00022679"/>
    </source>
</evidence>
<evidence type="ECO:0000256" key="6">
    <source>
        <dbReference type="ARBA" id="ARBA00022603"/>
    </source>
</evidence>
<reference evidence="10" key="1">
    <citation type="submission" date="2022-05" db="EMBL/GenBank/DDBJ databases">
        <title>Schlegelella sp. nov., isolated from mangrove soil.</title>
        <authorList>
            <person name="Liu Y."/>
            <person name="Ge X."/>
            <person name="Liu W."/>
        </authorList>
    </citation>
    <scope>NUCLEOTIDE SEQUENCE</scope>
    <source>
        <strain evidence="10">S2-27</strain>
    </source>
</reference>
<dbReference type="SUPFAM" id="SSF53335">
    <property type="entry name" value="S-adenosyl-L-methionine-dependent methyltransferases"/>
    <property type="match status" value="1"/>
</dbReference>
<dbReference type="EMBL" id="JAMKFE010000009">
    <property type="protein sequence ID" value="MCM5680927.1"/>
    <property type="molecule type" value="Genomic_DNA"/>
</dbReference>